<evidence type="ECO:0000259" key="1">
    <source>
        <dbReference type="Pfam" id="PF00535"/>
    </source>
</evidence>
<dbReference type="Proteomes" id="UP000249046">
    <property type="component" value="Unassembled WGS sequence"/>
</dbReference>
<dbReference type="SUPFAM" id="SSF53448">
    <property type="entry name" value="Nucleotide-diphospho-sugar transferases"/>
    <property type="match status" value="1"/>
</dbReference>
<dbReference type="GO" id="GO:0016740">
    <property type="term" value="F:transferase activity"/>
    <property type="evidence" value="ECO:0007669"/>
    <property type="project" value="UniProtKB-KW"/>
</dbReference>
<dbReference type="EMBL" id="QFPO01000006">
    <property type="protein sequence ID" value="PZQ15512.1"/>
    <property type="molecule type" value="Genomic_DNA"/>
</dbReference>
<reference evidence="2 3" key="1">
    <citation type="submission" date="2017-08" db="EMBL/GenBank/DDBJ databases">
        <title>Infants hospitalized years apart are colonized by the same room-sourced microbial strains.</title>
        <authorList>
            <person name="Brooks B."/>
            <person name="Olm M.R."/>
            <person name="Firek B.A."/>
            <person name="Baker R."/>
            <person name="Thomas B.C."/>
            <person name="Morowitz M.J."/>
            <person name="Banfield J.F."/>
        </authorList>
    </citation>
    <scope>NUCLEOTIDE SEQUENCE [LARGE SCALE GENOMIC DNA]</scope>
    <source>
        <strain evidence="2">S2_005_003_R2_42</strain>
    </source>
</reference>
<dbReference type="Gene3D" id="3.90.550.10">
    <property type="entry name" value="Spore Coat Polysaccharide Biosynthesis Protein SpsA, Chain A"/>
    <property type="match status" value="1"/>
</dbReference>
<dbReference type="PANTHER" id="PTHR48090">
    <property type="entry name" value="UNDECAPRENYL-PHOSPHATE 4-DEOXY-4-FORMAMIDO-L-ARABINOSE TRANSFERASE-RELATED"/>
    <property type="match status" value="1"/>
</dbReference>
<keyword evidence="2" id="KW-0808">Transferase</keyword>
<accession>A0A2W5KER9</accession>
<name>A0A2W5KER9_9GAMM</name>
<dbReference type="InterPro" id="IPR050256">
    <property type="entry name" value="Glycosyltransferase_2"/>
</dbReference>
<comment type="caution">
    <text evidence="2">The sequence shown here is derived from an EMBL/GenBank/DDBJ whole genome shotgun (WGS) entry which is preliminary data.</text>
</comment>
<dbReference type="PANTHER" id="PTHR48090:SF7">
    <property type="entry name" value="RFBJ PROTEIN"/>
    <property type="match status" value="1"/>
</dbReference>
<protein>
    <submittedName>
        <fullName evidence="2">Glycosyl transferase</fullName>
    </submittedName>
</protein>
<dbReference type="CDD" id="cd04179">
    <property type="entry name" value="DPM_DPG-synthase_like"/>
    <property type="match status" value="1"/>
</dbReference>
<organism evidence="2 3">
    <name type="scientific">Rhodanobacter denitrificans</name>
    <dbReference type="NCBI Taxonomy" id="666685"/>
    <lineage>
        <taxon>Bacteria</taxon>
        <taxon>Pseudomonadati</taxon>
        <taxon>Pseudomonadota</taxon>
        <taxon>Gammaproteobacteria</taxon>
        <taxon>Lysobacterales</taxon>
        <taxon>Rhodanobacteraceae</taxon>
        <taxon>Rhodanobacter</taxon>
    </lineage>
</organism>
<dbReference type="Pfam" id="PF00535">
    <property type="entry name" value="Glycos_transf_2"/>
    <property type="match status" value="1"/>
</dbReference>
<dbReference type="InterPro" id="IPR029044">
    <property type="entry name" value="Nucleotide-diphossugar_trans"/>
</dbReference>
<proteinExistence type="predicted"/>
<dbReference type="AlphaFoldDB" id="A0A2W5KER9"/>
<evidence type="ECO:0000313" key="3">
    <source>
        <dbReference type="Proteomes" id="UP000249046"/>
    </source>
</evidence>
<evidence type="ECO:0000313" key="2">
    <source>
        <dbReference type="EMBL" id="PZQ15512.1"/>
    </source>
</evidence>
<gene>
    <name evidence="2" type="ORF">DI564_09310</name>
</gene>
<dbReference type="InterPro" id="IPR001173">
    <property type="entry name" value="Glyco_trans_2-like"/>
</dbReference>
<sequence length="241" mass="26111">MRPPLNPRDCLAVMPARNEAATVGEVVRGVREALGCDVLVVDDAGDDGTAEVARAAGAEVLVLPLGLGAWGATQTGIRYALRQGYGGVVTLDADGQHLPSSLPSLFEEQARSDADVVIGTCIERLSGPKRVAWHYLRVLTGLRLSDFTSGLRLYNRRALARLASPEASLLDFQDVGVLMLLAREGRTIAEVPTPMRARSNGHSRVFASWWVVLRYMINTTVLCLARLDAGRRAPVAREARR</sequence>
<feature type="domain" description="Glycosyltransferase 2-like" evidence="1">
    <location>
        <begin position="13"/>
        <end position="140"/>
    </location>
</feature>